<comment type="caution">
    <text evidence="2">The sequence shown here is derived from an EMBL/GenBank/DDBJ whole genome shotgun (WGS) entry which is preliminary data.</text>
</comment>
<keyword evidence="3" id="KW-1185">Reference proteome</keyword>
<protein>
    <submittedName>
        <fullName evidence="2">Uncharacterized protein</fullName>
    </submittedName>
</protein>
<accession>A0A8H7ZV22</accession>
<feature type="compositionally biased region" description="Acidic residues" evidence="1">
    <location>
        <begin position="128"/>
        <end position="141"/>
    </location>
</feature>
<dbReference type="EMBL" id="JAEFCI010005892">
    <property type="protein sequence ID" value="KAG5460031.1"/>
    <property type="molecule type" value="Genomic_DNA"/>
</dbReference>
<feature type="compositionally biased region" description="Basic and acidic residues" evidence="1">
    <location>
        <begin position="111"/>
        <end position="122"/>
    </location>
</feature>
<organism evidence="2 3">
    <name type="scientific">Olpidium bornovanus</name>
    <dbReference type="NCBI Taxonomy" id="278681"/>
    <lineage>
        <taxon>Eukaryota</taxon>
        <taxon>Fungi</taxon>
        <taxon>Fungi incertae sedis</taxon>
        <taxon>Olpidiomycota</taxon>
        <taxon>Olpidiomycotina</taxon>
        <taxon>Olpidiomycetes</taxon>
        <taxon>Olpidiales</taxon>
        <taxon>Olpidiaceae</taxon>
        <taxon>Olpidium</taxon>
    </lineage>
</organism>
<name>A0A8H7ZV22_9FUNG</name>
<dbReference type="Proteomes" id="UP000673691">
    <property type="component" value="Unassembled WGS sequence"/>
</dbReference>
<dbReference type="AlphaFoldDB" id="A0A8H7ZV22"/>
<evidence type="ECO:0000256" key="1">
    <source>
        <dbReference type="SAM" id="MobiDB-lite"/>
    </source>
</evidence>
<reference evidence="2 3" key="1">
    <citation type="journal article" name="Sci. Rep.">
        <title>Genome-scale phylogenetic analyses confirm Olpidium as the closest living zoosporic fungus to the non-flagellated, terrestrial fungi.</title>
        <authorList>
            <person name="Chang Y."/>
            <person name="Rochon D."/>
            <person name="Sekimoto S."/>
            <person name="Wang Y."/>
            <person name="Chovatia M."/>
            <person name="Sandor L."/>
            <person name="Salamov A."/>
            <person name="Grigoriev I.V."/>
            <person name="Stajich J.E."/>
            <person name="Spatafora J.W."/>
        </authorList>
    </citation>
    <scope>NUCLEOTIDE SEQUENCE [LARGE SCALE GENOMIC DNA]</scope>
    <source>
        <strain evidence="2">S191</strain>
    </source>
</reference>
<sequence>MRDSYPCLDDSAAAGLPDEHGVSKVDVAGLLAGPAGGGGGGPPRRRTCVVDTVVSEITLIRPSGRRKTLYRRAPHQVNPPLACAAAGDRSRFSALRDVLCCRSFAAGRRGGGREEDKGEGKGVFDPIDSGDDDDDDDDGGDGGDGLDPSTSPPACVRLSFAVPVAAVLREGLTAERP</sequence>
<proteinExistence type="predicted"/>
<evidence type="ECO:0000313" key="2">
    <source>
        <dbReference type="EMBL" id="KAG5460031.1"/>
    </source>
</evidence>
<feature type="non-terminal residue" evidence="2">
    <location>
        <position position="177"/>
    </location>
</feature>
<evidence type="ECO:0000313" key="3">
    <source>
        <dbReference type="Proteomes" id="UP000673691"/>
    </source>
</evidence>
<feature type="region of interest" description="Disordered" evidence="1">
    <location>
        <begin position="108"/>
        <end position="154"/>
    </location>
</feature>
<gene>
    <name evidence="2" type="ORF">BJ554DRAFT_7970</name>
</gene>